<dbReference type="InterPro" id="IPR016053">
    <property type="entry name" value="Haem_Oase-like"/>
</dbReference>
<organism evidence="1 2">
    <name type="scientific">Luteolibacter pohnpeiensis</name>
    <dbReference type="NCBI Taxonomy" id="454153"/>
    <lineage>
        <taxon>Bacteria</taxon>
        <taxon>Pseudomonadati</taxon>
        <taxon>Verrucomicrobiota</taxon>
        <taxon>Verrucomicrobiia</taxon>
        <taxon>Verrucomicrobiales</taxon>
        <taxon>Verrucomicrobiaceae</taxon>
        <taxon>Luteolibacter</taxon>
    </lineage>
</organism>
<dbReference type="Pfam" id="PF01126">
    <property type="entry name" value="Heme_oxygenase"/>
    <property type="match status" value="1"/>
</dbReference>
<gene>
    <name evidence="1" type="ORF">JIN85_02990</name>
</gene>
<dbReference type="EMBL" id="JAENIJ010000003">
    <property type="protein sequence ID" value="MBK1881364.1"/>
    <property type="molecule type" value="Genomic_DNA"/>
</dbReference>
<protein>
    <submittedName>
        <fullName evidence="1">Biliverdin-producing heme oxygenase</fullName>
    </submittedName>
</protein>
<keyword evidence="2" id="KW-1185">Reference proteome</keyword>
<name>A0A934S8L5_9BACT</name>
<reference evidence="1" key="1">
    <citation type="submission" date="2021-01" db="EMBL/GenBank/DDBJ databases">
        <title>Modified the classification status of verrucomicrobia.</title>
        <authorList>
            <person name="Feng X."/>
        </authorList>
    </citation>
    <scope>NUCLEOTIDE SEQUENCE</scope>
    <source>
        <strain evidence="1">KCTC 22041</strain>
    </source>
</reference>
<dbReference type="GO" id="GO:0004392">
    <property type="term" value="F:heme oxygenase (decyclizing) activity"/>
    <property type="evidence" value="ECO:0007669"/>
    <property type="project" value="InterPro"/>
</dbReference>
<sequence>MIQAREFLKNATAPEHQLLDDSPLVRQLADGTITIDSYRHLLEEYLAFFQSWETHAETTYPEWVRDLGSFRFCRTSWLEEDLDQLGSTKVLIGSKFYQPSKLNHAQFAGVMYVVEGSSLGGMHLSRKLGHLPGENHRFFTGYGSDTMPNWASFVTWLNKTVTHQEDLKLAAGTAVETFRWFRNRFDQLATKLKDSSEPHE</sequence>
<dbReference type="GO" id="GO:0006788">
    <property type="term" value="P:heme oxidation"/>
    <property type="evidence" value="ECO:0007669"/>
    <property type="project" value="InterPro"/>
</dbReference>
<dbReference type="SUPFAM" id="SSF48613">
    <property type="entry name" value="Heme oxygenase-like"/>
    <property type="match status" value="1"/>
</dbReference>
<dbReference type="Gene3D" id="1.20.910.10">
    <property type="entry name" value="Heme oxygenase-like"/>
    <property type="match status" value="1"/>
</dbReference>
<proteinExistence type="predicted"/>
<dbReference type="InterPro" id="IPR016084">
    <property type="entry name" value="Haem_Oase-like_multi-hlx"/>
</dbReference>
<dbReference type="CDD" id="cd19166">
    <property type="entry name" value="HemeO-bac"/>
    <property type="match status" value="1"/>
</dbReference>
<dbReference type="Proteomes" id="UP000603141">
    <property type="component" value="Unassembled WGS sequence"/>
</dbReference>
<evidence type="ECO:0000313" key="2">
    <source>
        <dbReference type="Proteomes" id="UP000603141"/>
    </source>
</evidence>
<dbReference type="RefSeq" id="WP_200267487.1">
    <property type="nucleotide sequence ID" value="NZ_JAENIJ010000003.1"/>
</dbReference>
<comment type="caution">
    <text evidence="1">The sequence shown here is derived from an EMBL/GenBank/DDBJ whole genome shotgun (WGS) entry which is preliminary data.</text>
</comment>
<evidence type="ECO:0000313" key="1">
    <source>
        <dbReference type="EMBL" id="MBK1881364.1"/>
    </source>
</evidence>
<accession>A0A934S8L5</accession>
<dbReference type="AlphaFoldDB" id="A0A934S8L5"/>